<dbReference type="PANTHER" id="PTHR43072:SF23">
    <property type="entry name" value="UPF0039 PROTEIN C11D3.02C"/>
    <property type="match status" value="1"/>
</dbReference>
<evidence type="ECO:0000256" key="2">
    <source>
        <dbReference type="ARBA" id="ARBA00023315"/>
    </source>
</evidence>
<dbReference type="Pfam" id="PF00583">
    <property type="entry name" value="Acetyltransf_1"/>
    <property type="match status" value="1"/>
</dbReference>
<accession>A0A1N7LYZ7</accession>
<evidence type="ECO:0000259" key="3">
    <source>
        <dbReference type="PROSITE" id="PS51186"/>
    </source>
</evidence>
<gene>
    <name evidence="4" type="ORF">SAMN05421759_103288</name>
</gene>
<organism evidence="4 5">
    <name type="scientific">Roseivivax lentus</name>
    <dbReference type="NCBI Taxonomy" id="633194"/>
    <lineage>
        <taxon>Bacteria</taxon>
        <taxon>Pseudomonadati</taxon>
        <taxon>Pseudomonadota</taxon>
        <taxon>Alphaproteobacteria</taxon>
        <taxon>Rhodobacterales</taxon>
        <taxon>Roseobacteraceae</taxon>
        <taxon>Roseivivax</taxon>
    </lineage>
</organism>
<dbReference type="CDD" id="cd04301">
    <property type="entry name" value="NAT_SF"/>
    <property type="match status" value="1"/>
</dbReference>
<dbReference type="InterPro" id="IPR016181">
    <property type="entry name" value="Acyl_CoA_acyltransferase"/>
</dbReference>
<dbReference type="InterPro" id="IPR000182">
    <property type="entry name" value="GNAT_dom"/>
</dbReference>
<keyword evidence="2" id="KW-0012">Acyltransferase</keyword>
<dbReference type="SUPFAM" id="SSF55729">
    <property type="entry name" value="Acyl-CoA N-acyltransferases (Nat)"/>
    <property type="match status" value="1"/>
</dbReference>
<feature type="domain" description="N-acetyltransferase" evidence="3">
    <location>
        <begin position="4"/>
        <end position="166"/>
    </location>
</feature>
<dbReference type="EMBL" id="FTOQ01000003">
    <property type="protein sequence ID" value="SIS78989.1"/>
    <property type="molecule type" value="Genomic_DNA"/>
</dbReference>
<proteinExistence type="predicted"/>
<evidence type="ECO:0000313" key="5">
    <source>
        <dbReference type="Proteomes" id="UP000186684"/>
    </source>
</evidence>
<sequence>MPDVTLRPARGGDAPAIAAIWAHWAATSTATFTTDPPGVRAVATLIAERPVFLVAEAGAEGADGICGYATYAPFRAGPGYARTMEHSIHLAPERRGQGIGAALLTGIEDHAIRAGQRSLIGGLSAENAAAHAFHLRHGFLEAGRLRDAGHKFDRWIDLILMQKMLPRAA</sequence>
<evidence type="ECO:0000313" key="4">
    <source>
        <dbReference type="EMBL" id="SIS78989.1"/>
    </source>
</evidence>
<evidence type="ECO:0000256" key="1">
    <source>
        <dbReference type="ARBA" id="ARBA00022679"/>
    </source>
</evidence>
<dbReference type="PANTHER" id="PTHR43072">
    <property type="entry name" value="N-ACETYLTRANSFERASE"/>
    <property type="match status" value="1"/>
</dbReference>
<dbReference type="PROSITE" id="PS51186">
    <property type="entry name" value="GNAT"/>
    <property type="match status" value="1"/>
</dbReference>
<reference evidence="5" key="1">
    <citation type="submission" date="2017-01" db="EMBL/GenBank/DDBJ databases">
        <authorList>
            <person name="Varghese N."/>
            <person name="Submissions S."/>
        </authorList>
    </citation>
    <scope>NUCLEOTIDE SEQUENCE [LARGE SCALE GENOMIC DNA]</scope>
    <source>
        <strain evidence="5">DSM 29430</strain>
    </source>
</reference>
<dbReference type="Proteomes" id="UP000186684">
    <property type="component" value="Unassembled WGS sequence"/>
</dbReference>
<name>A0A1N7LYZ7_9RHOB</name>
<keyword evidence="5" id="KW-1185">Reference proteome</keyword>
<protein>
    <submittedName>
        <fullName evidence="4">Phosphinothricin acetyltransferase</fullName>
    </submittedName>
</protein>
<keyword evidence="1 4" id="KW-0808">Transferase</keyword>
<dbReference type="Gene3D" id="3.40.630.30">
    <property type="match status" value="1"/>
</dbReference>
<dbReference type="AlphaFoldDB" id="A0A1N7LYZ7"/>
<dbReference type="GO" id="GO:0016747">
    <property type="term" value="F:acyltransferase activity, transferring groups other than amino-acyl groups"/>
    <property type="evidence" value="ECO:0007669"/>
    <property type="project" value="InterPro"/>
</dbReference>
<dbReference type="STRING" id="633194.SAMN05421759_103288"/>
<dbReference type="RefSeq" id="WP_076446965.1">
    <property type="nucleotide sequence ID" value="NZ_FTOQ01000003.1"/>
</dbReference>